<gene>
    <name evidence="3" type="ORF">KI659_04090</name>
</gene>
<sequence length="189" mass="20797">MIEQINNIEVDLSKYQNRLSFGNKVGRLLWTIVHLLLIRPFTLGLFNSYRVFIFNLFGASVSYKATVSANARVWAPWNLIMEPFSCLGPNVDCYNPGCVRIGKNSTVSQKAYLCTATHDITLAHHPLIISPITIKDQVWVAADAFIGPGVTIHQGAVVGARAAVFKDVEGWSVVGGNPAKFIKIRQLVG</sequence>
<comment type="caution">
    <text evidence="3">The sequence shown here is derived from an EMBL/GenBank/DDBJ whole genome shotgun (WGS) entry which is preliminary data.</text>
</comment>
<keyword evidence="2" id="KW-0808">Transferase</keyword>
<protein>
    <submittedName>
        <fullName evidence="3">Colanic acid biosynthesis acetyltransferase</fullName>
    </submittedName>
</protein>
<dbReference type="PANTHER" id="PTHR23416">
    <property type="entry name" value="SIALIC ACID SYNTHASE-RELATED"/>
    <property type="match status" value="1"/>
</dbReference>
<evidence type="ECO:0000256" key="2">
    <source>
        <dbReference type="ARBA" id="ARBA00022679"/>
    </source>
</evidence>
<dbReference type="SUPFAM" id="SSF51161">
    <property type="entry name" value="Trimeric LpxA-like enzymes"/>
    <property type="match status" value="1"/>
</dbReference>
<comment type="similarity">
    <text evidence="1">Belongs to the transferase hexapeptide repeat family.</text>
</comment>
<proteinExistence type="inferred from homology"/>
<dbReference type="EMBL" id="JAHCMY010000001">
    <property type="protein sequence ID" value="MBS9523192.1"/>
    <property type="molecule type" value="Genomic_DNA"/>
</dbReference>
<evidence type="ECO:0000313" key="4">
    <source>
        <dbReference type="Proteomes" id="UP001319104"/>
    </source>
</evidence>
<evidence type="ECO:0000313" key="3">
    <source>
        <dbReference type="EMBL" id="MBS9523192.1"/>
    </source>
</evidence>
<dbReference type="InterPro" id="IPR011004">
    <property type="entry name" value="Trimer_LpxA-like_sf"/>
</dbReference>
<dbReference type="GO" id="GO:0008374">
    <property type="term" value="F:O-acyltransferase activity"/>
    <property type="evidence" value="ECO:0007669"/>
    <property type="project" value="TreeGrafter"/>
</dbReference>
<reference evidence="3 4" key="1">
    <citation type="submission" date="2021-05" db="EMBL/GenBank/DDBJ databases">
        <authorList>
            <person name="Zhang Z.D."/>
            <person name="Osman G."/>
        </authorList>
    </citation>
    <scope>NUCLEOTIDE SEQUENCE [LARGE SCALE GENOMIC DNA]</scope>
    <source>
        <strain evidence="3 4">KCTC 32217</strain>
    </source>
</reference>
<dbReference type="RefSeq" id="WP_213944053.1">
    <property type="nucleotide sequence ID" value="NZ_JAHBGI010000003.1"/>
</dbReference>
<dbReference type="Gene3D" id="2.160.10.10">
    <property type="entry name" value="Hexapeptide repeat proteins"/>
    <property type="match status" value="1"/>
</dbReference>
<evidence type="ECO:0000256" key="1">
    <source>
        <dbReference type="ARBA" id="ARBA00007274"/>
    </source>
</evidence>
<dbReference type="PANTHER" id="PTHR23416:SF23">
    <property type="entry name" value="ACETYLTRANSFERASE C18B11.09C-RELATED"/>
    <property type="match status" value="1"/>
</dbReference>
<accession>A0AAP2G0Z0</accession>
<dbReference type="CDD" id="cd05825">
    <property type="entry name" value="LbH_wcaF_like"/>
    <property type="match status" value="1"/>
</dbReference>
<dbReference type="GO" id="GO:0005829">
    <property type="term" value="C:cytosol"/>
    <property type="evidence" value="ECO:0007669"/>
    <property type="project" value="TreeGrafter"/>
</dbReference>
<dbReference type="InterPro" id="IPR051159">
    <property type="entry name" value="Hexapeptide_acetyltransf"/>
</dbReference>
<name>A0AAP2G0Z0_9BACT</name>
<keyword evidence="4" id="KW-1185">Reference proteome</keyword>
<dbReference type="AlphaFoldDB" id="A0AAP2G0Z0"/>
<dbReference type="Proteomes" id="UP001319104">
    <property type="component" value="Unassembled WGS sequence"/>
</dbReference>
<organism evidence="3 4">
    <name type="scientific">Litoribacter ruber</name>
    <dbReference type="NCBI Taxonomy" id="702568"/>
    <lineage>
        <taxon>Bacteria</taxon>
        <taxon>Pseudomonadati</taxon>
        <taxon>Bacteroidota</taxon>
        <taxon>Cytophagia</taxon>
        <taxon>Cytophagales</taxon>
        <taxon>Cyclobacteriaceae</taxon>
        <taxon>Litoribacter</taxon>
    </lineage>
</organism>